<dbReference type="Gene3D" id="1.20.58.110">
    <property type="entry name" value="Ribosomal protein S20"/>
    <property type="match status" value="1"/>
</dbReference>
<dbReference type="RefSeq" id="WP_122225436.1">
    <property type="nucleotide sequence ID" value="NZ_MPBG01000003.1"/>
</dbReference>
<dbReference type="SUPFAM" id="SSF46992">
    <property type="entry name" value="Ribosomal protein S20"/>
    <property type="match status" value="1"/>
</dbReference>
<proteinExistence type="inferred from homology"/>
<dbReference type="Pfam" id="PF01649">
    <property type="entry name" value="Ribosomal_S20p"/>
    <property type="match status" value="1"/>
</dbReference>
<dbReference type="OrthoDB" id="9808392at2"/>
<name>A0A421NXZ9_9MOLU</name>
<comment type="function">
    <text evidence="1 8">Binds directly to 16S ribosomal RNA.</text>
</comment>
<dbReference type="HAMAP" id="MF_00500">
    <property type="entry name" value="Ribosomal_bS20"/>
    <property type="match status" value="1"/>
</dbReference>
<dbReference type="PANTHER" id="PTHR33398">
    <property type="entry name" value="30S RIBOSOMAL PROTEIN S20"/>
    <property type="match status" value="1"/>
</dbReference>
<evidence type="ECO:0000256" key="7">
    <source>
        <dbReference type="ARBA" id="ARBA00035136"/>
    </source>
</evidence>
<comment type="similarity">
    <text evidence="2 8">Belongs to the bacterial ribosomal protein bS20 family.</text>
</comment>
<dbReference type="GO" id="GO:0005829">
    <property type="term" value="C:cytosol"/>
    <property type="evidence" value="ECO:0007669"/>
    <property type="project" value="TreeGrafter"/>
</dbReference>
<dbReference type="GO" id="GO:0070181">
    <property type="term" value="F:small ribosomal subunit rRNA binding"/>
    <property type="evidence" value="ECO:0007669"/>
    <property type="project" value="TreeGrafter"/>
</dbReference>
<dbReference type="Proteomes" id="UP000283896">
    <property type="component" value="Unassembled WGS sequence"/>
</dbReference>
<evidence type="ECO:0000313" key="10">
    <source>
        <dbReference type="Proteomes" id="UP000283896"/>
    </source>
</evidence>
<organism evidence="9 10">
    <name type="scientific">Candidatus Phytoplasma solani</name>
    <dbReference type="NCBI Taxonomy" id="69896"/>
    <lineage>
        <taxon>Bacteria</taxon>
        <taxon>Bacillati</taxon>
        <taxon>Mycoplasmatota</taxon>
        <taxon>Mollicutes</taxon>
        <taxon>Acholeplasmatales</taxon>
        <taxon>Acholeplasmataceae</taxon>
        <taxon>Candidatus Phytoplasma</taxon>
        <taxon>16SrXII (Stolbur group)</taxon>
    </lineage>
</organism>
<dbReference type="GO" id="GO:0006412">
    <property type="term" value="P:translation"/>
    <property type="evidence" value="ECO:0007669"/>
    <property type="project" value="UniProtKB-UniRule"/>
</dbReference>
<evidence type="ECO:0000256" key="1">
    <source>
        <dbReference type="ARBA" id="ARBA00003134"/>
    </source>
</evidence>
<dbReference type="STRING" id="69896.S284_01270"/>
<dbReference type="NCBIfam" id="TIGR00029">
    <property type="entry name" value="S20"/>
    <property type="match status" value="1"/>
</dbReference>
<dbReference type="PANTHER" id="PTHR33398:SF1">
    <property type="entry name" value="SMALL RIBOSOMAL SUBUNIT PROTEIN BS20C"/>
    <property type="match status" value="1"/>
</dbReference>
<accession>A0A421NXZ9</accession>
<keyword evidence="10" id="KW-1185">Reference proteome</keyword>
<keyword evidence="5 8" id="KW-0689">Ribosomal protein</keyword>
<keyword evidence="6 8" id="KW-0687">Ribonucleoprotein</keyword>
<sequence>MANIKQQKKRIKTDEKRRLRNISFKSSVKTTVKRVKIAVTNVDKTQALNFLNLAYKKLDKGASKKIYHLNFVARNKSVLQKLVNSIK</sequence>
<evidence type="ECO:0000256" key="6">
    <source>
        <dbReference type="ARBA" id="ARBA00023274"/>
    </source>
</evidence>
<dbReference type="InterPro" id="IPR002583">
    <property type="entry name" value="Ribosomal_bS20"/>
</dbReference>
<comment type="caution">
    <text evidence="9">The sequence shown here is derived from an EMBL/GenBank/DDBJ whole genome shotgun (WGS) entry which is preliminary data.</text>
</comment>
<dbReference type="GO" id="GO:0003735">
    <property type="term" value="F:structural constituent of ribosome"/>
    <property type="evidence" value="ECO:0007669"/>
    <property type="project" value="InterPro"/>
</dbReference>
<protein>
    <recommendedName>
        <fullName evidence="7 8">Small ribosomal subunit protein bS20</fullName>
    </recommendedName>
</protein>
<dbReference type="FunFam" id="1.20.58.110:FF:000001">
    <property type="entry name" value="30S ribosomal protein S20"/>
    <property type="match status" value="1"/>
</dbReference>
<dbReference type="EMBL" id="MPBG01000003">
    <property type="protein sequence ID" value="RMI88872.1"/>
    <property type="molecule type" value="Genomic_DNA"/>
</dbReference>
<evidence type="ECO:0000256" key="4">
    <source>
        <dbReference type="ARBA" id="ARBA00022884"/>
    </source>
</evidence>
<evidence type="ECO:0000256" key="3">
    <source>
        <dbReference type="ARBA" id="ARBA00022730"/>
    </source>
</evidence>
<evidence type="ECO:0000256" key="2">
    <source>
        <dbReference type="ARBA" id="ARBA00007634"/>
    </source>
</evidence>
<keyword evidence="4 8" id="KW-0694">RNA-binding</keyword>
<evidence type="ECO:0000313" key="9">
    <source>
        <dbReference type="EMBL" id="RMI88872.1"/>
    </source>
</evidence>
<gene>
    <name evidence="8 9" type="primary">rpsT</name>
    <name evidence="9" type="ORF">PSSA1_v1c2990</name>
</gene>
<reference evidence="10" key="1">
    <citation type="submission" date="2016-11" db="EMBL/GenBank/DDBJ databases">
        <title>Genome sequence of Candidatus Phytoplasma solani strain SA-1.</title>
        <authorList>
            <person name="Haryono M."/>
            <person name="Samarzija I."/>
            <person name="Seruga Music M."/>
            <person name="Hogenhout S."/>
            <person name="Kuo C.-H."/>
        </authorList>
    </citation>
    <scope>NUCLEOTIDE SEQUENCE [LARGE SCALE GENOMIC DNA]</scope>
    <source>
        <strain evidence="10">SA-1</strain>
    </source>
</reference>
<dbReference type="InterPro" id="IPR036510">
    <property type="entry name" value="Ribosomal_bS20_sf"/>
</dbReference>
<evidence type="ECO:0000256" key="5">
    <source>
        <dbReference type="ARBA" id="ARBA00022980"/>
    </source>
</evidence>
<keyword evidence="3 8" id="KW-0699">rRNA-binding</keyword>
<dbReference type="GO" id="GO:0015935">
    <property type="term" value="C:small ribosomal subunit"/>
    <property type="evidence" value="ECO:0007669"/>
    <property type="project" value="TreeGrafter"/>
</dbReference>
<evidence type="ECO:0000256" key="8">
    <source>
        <dbReference type="HAMAP-Rule" id="MF_00500"/>
    </source>
</evidence>
<dbReference type="AlphaFoldDB" id="A0A421NXZ9"/>